<evidence type="ECO:0008006" key="3">
    <source>
        <dbReference type="Google" id="ProtNLM"/>
    </source>
</evidence>
<dbReference type="AlphaFoldDB" id="A0A9Q1JN28"/>
<accession>A0A9Q1JN28</accession>
<dbReference type="Proteomes" id="UP001153076">
    <property type="component" value="Unassembled WGS sequence"/>
</dbReference>
<evidence type="ECO:0000313" key="1">
    <source>
        <dbReference type="EMBL" id="KAJ8425480.1"/>
    </source>
</evidence>
<name>A0A9Q1JN28_9CARY</name>
<protein>
    <recommendedName>
        <fullName evidence="3">DUF4283 domain-containing protein</fullName>
    </recommendedName>
</protein>
<organism evidence="1 2">
    <name type="scientific">Carnegiea gigantea</name>
    <dbReference type="NCBI Taxonomy" id="171969"/>
    <lineage>
        <taxon>Eukaryota</taxon>
        <taxon>Viridiplantae</taxon>
        <taxon>Streptophyta</taxon>
        <taxon>Embryophyta</taxon>
        <taxon>Tracheophyta</taxon>
        <taxon>Spermatophyta</taxon>
        <taxon>Magnoliopsida</taxon>
        <taxon>eudicotyledons</taxon>
        <taxon>Gunneridae</taxon>
        <taxon>Pentapetalae</taxon>
        <taxon>Caryophyllales</taxon>
        <taxon>Cactineae</taxon>
        <taxon>Cactaceae</taxon>
        <taxon>Cactoideae</taxon>
        <taxon>Echinocereeae</taxon>
        <taxon>Carnegiea</taxon>
    </lineage>
</organism>
<reference evidence="1" key="1">
    <citation type="submission" date="2022-04" db="EMBL/GenBank/DDBJ databases">
        <title>Carnegiea gigantea Genome sequencing and assembly v2.</title>
        <authorList>
            <person name="Copetti D."/>
            <person name="Sanderson M.J."/>
            <person name="Burquez A."/>
            <person name="Wojciechowski M.F."/>
        </authorList>
    </citation>
    <scope>NUCLEOTIDE SEQUENCE</scope>
    <source>
        <strain evidence="1">SGP5-SGP5p</strain>
        <tissue evidence="1">Aerial part</tissue>
    </source>
</reference>
<keyword evidence="2" id="KW-1185">Reference proteome</keyword>
<sequence length="204" mass="22621">MARGGRGGRSRLVSPSSPVAPQAVSIAELQSLGDHASHQVGVLAEESNEIVPQVDKQANNQVKTTGLHVSLVDSDEGIDLNFVSAKVINGKKITKIERGDVEAEIEFWKNAVICSVLRANPTLKSSKIRSYRSEKGFFLFDLGIPRIRLQWKNEKYIILMLNHSWLRDGIPKWTFVQRISNPFPFGFSSLNLTLCFGEVEASAN</sequence>
<dbReference type="EMBL" id="JAKOGI010001466">
    <property type="protein sequence ID" value="KAJ8425480.1"/>
    <property type="molecule type" value="Genomic_DNA"/>
</dbReference>
<evidence type="ECO:0000313" key="2">
    <source>
        <dbReference type="Proteomes" id="UP001153076"/>
    </source>
</evidence>
<gene>
    <name evidence="1" type="ORF">Cgig2_023896</name>
</gene>
<proteinExistence type="predicted"/>
<comment type="caution">
    <text evidence="1">The sequence shown here is derived from an EMBL/GenBank/DDBJ whole genome shotgun (WGS) entry which is preliminary data.</text>
</comment>